<comment type="caution">
    <text evidence="10">The sequence shown here is derived from an EMBL/GenBank/DDBJ whole genome shotgun (WGS) entry which is preliminary data.</text>
</comment>
<dbReference type="Proteomes" id="UP000485484">
    <property type="component" value="Unassembled WGS sequence"/>
</dbReference>
<sequence>MKIRLAATILMVLFFGAGCAGLAPNRELLYQTSTLDALLEGDYQGRLTIGQLKRHGDFGIGTLADLDGELAGLDGRFYQVRADGKVFLVPDEGSTPFAAVTFFEADRRLDLTGPLDYEGLKIRLDREIKRDLFGAVKISGRFRRVKTRSVPKQARPYPPLAAVTDRQPVFEFQDLEGVLVGFYCPEFVGTVNAAGYHLHFLAADLSGGGHLLDCELVEGTLEIDYTPDLYLALPGETAAGRGLNPAEKKRELERVEK</sequence>
<dbReference type="EMBL" id="MWAK01000286">
    <property type="protein sequence ID" value="OPZ90182.1"/>
    <property type="molecule type" value="Genomic_DNA"/>
</dbReference>
<dbReference type="Gene3D" id="3.30.1330.80">
    <property type="entry name" value="Hypothetical protein, similar to alpha- acetolactate decarboxylase, domain 2"/>
    <property type="match status" value="2"/>
</dbReference>
<dbReference type="PANTHER" id="PTHR35524:SF1">
    <property type="entry name" value="ALPHA-ACETOLACTATE DECARBOXYLASE"/>
    <property type="match status" value="1"/>
</dbReference>
<comment type="similarity">
    <text evidence="3 9">Belongs to the alpha-acetolactate decarboxylase family.</text>
</comment>
<dbReference type="UniPathway" id="UPA00626">
    <property type="reaction ID" value="UER00678"/>
</dbReference>
<reference evidence="10" key="1">
    <citation type="submission" date="2017-02" db="EMBL/GenBank/DDBJ databases">
        <title>Delving into the versatile metabolic prowess of the omnipresent phylum Bacteroidetes.</title>
        <authorList>
            <person name="Nobu M.K."/>
            <person name="Mei R."/>
            <person name="Narihiro T."/>
            <person name="Kuroda K."/>
            <person name="Liu W.-T."/>
        </authorList>
    </citation>
    <scope>NUCLEOTIDE SEQUENCE</scope>
    <source>
        <strain evidence="10">ADurb.Bin417</strain>
    </source>
</reference>
<gene>
    <name evidence="10" type="primary">aldB</name>
    <name evidence="10" type="ORF">BWY73_01369</name>
</gene>
<evidence type="ECO:0000256" key="3">
    <source>
        <dbReference type="ARBA" id="ARBA00007106"/>
    </source>
</evidence>
<dbReference type="SUPFAM" id="SSF117856">
    <property type="entry name" value="AF0104/ALDC/Ptd012-like"/>
    <property type="match status" value="1"/>
</dbReference>
<evidence type="ECO:0000256" key="2">
    <source>
        <dbReference type="ARBA" id="ARBA00005170"/>
    </source>
</evidence>
<evidence type="ECO:0000256" key="1">
    <source>
        <dbReference type="ARBA" id="ARBA00001784"/>
    </source>
</evidence>
<accession>A0A1V5MAI5</accession>
<name>A0A1V5MAI5_UNCT6</name>
<protein>
    <recommendedName>
        <fullName evidence="5 9">Alpha-acetolactate decarboxylase</fullName>
        <ecNumber evidence="4 9">4.1.1.5</ecNumber>
    </recommendedName>
</protein>
<evidence type="ECO:0000256" key="8">
    <source>
        <dbReference type="ARBA" id="ARBA00023239"/>
    </source>
</evidence>
<dbReference type="GO" id="GO:0047605">
    <property type="term" value="F:acetolactate decarboxylase activity"/>
    <property type="evidence" value="ECO:0007669"/>
    <property type="project" value="UniProtKB-UniRule"/>
</dbReference>
<evidence type="ECO:0000313" key="10">
    <source>
        <dbReference type="EMBL" id="OPZ90182.1"/>
    </source>
</evidence>
<dbReference type="GO" id="GO:0045151">
    <property type="term" value="P:acetoin biosynthetic process"/>
    <property type="evidence" value="ECO:0007669"/>
    <property type="project" value="UniProtKB-UniRule"/>
</dbReference>
<dbReference type="CDD" id="cd17299">
    <property type="entry name" value="acetolactate_decarboxylase"/>
    <property type="match status" value="1"/>
</dbReference>
<dbReference type="AlphaFoldDB" id="A0A1V5MAI5"/>
<dbReference type="EC" id="4.1.1.5" evidence="4 9"/>
<comment type="pathway">
    <text evidence="2 9">Polyol metabolism; (R,R)-butane-2,3-diol biosynthesis; (R,R)-butane-2,3-diol from pyruvate: step 2/3.</text>
</comment>
<dbReference type="Pfam" id="PF03306">
    <property type="entry name" value="AAL_decarboxy"/>
    <property type="match status" value="1"/>
</dbReference>
<dbReference type="PANTHER" id="PTHR35524">
    <property type="entry name" value="ALPHA-ACETOLACTATE DECARBOXYLASE"/>
    <property type="match status" value="1"/>
</dbReference>
<evidence type="ECO:0000256" key="7">
    <source>
        <dbReference type="ARBA" id="ARBA00023061"/>
    </source>
</evidence>
<dbReference type="PROSITE" id="PS51257">
    <property type="entry name" value="PROKAR_LIPOPROTEIN"/>
    <property type="match status" value="1"/>
</dbReference>
<keyword evidence="8 9" id="KW-0456">Lyase</keyword>
<evidence type="ECO:0000256" key="5">
    <source>
        <dbReference type="ARBA" id="ARBA00020164"/>
    </source>
</evidence>
<dbReference type="NCBIfam" id="TIGR01252">
    <property type="entry name" value="acetolac_decarb"/>
    <property type="match status" value="1"/>
</dbReference>
<organism evidence="10">
    <name type="scientific">candidate division TA06 bacterium ADurb.Bin417</name>
    <dbReference type="NCBI Taxonomy" id="1852828"/>
    <lineage>
        <taxon>Bacteria</taxon>
        <taxon>Bacteria division TA06</taxon>
    </lineage>
</organism>
<keyword evidence="6 9" id="KW-0210">Decarboxylase</keyword>
<dbReference type="PIRSF" id="PIRSF001332">
    <property type="entry name" value="Acetolac_decarb"/>
    <property type="match status" value="1"/>
</dbReference>
<keyword evidence="7 9" id="KW-0005">Acetoin biosynthesis</keyword>
<evidence type="ECO:0000256" key="4">
    <source>
        <dbReference type="ARBA" id="ARBA00013204"/>
    </source>
</evidence>
<proteinExistence type="inferred from homology"/>
<dbReference type="InterPro" id="IPR005128">
    <property type="entry name" value="Acetolactate_a_deCO2ase"/>
</dbReference>
<comment type="catalytic activity">
    <reaction evidence="1 9">
        <text>(2S)-2-acetolactate + H(+) = (R)-acetoin + CO2</text>
        <dbReference type="Rhea" id="RHEA:21580"/>
        <dbReference type="ChEBI" id="CHEBI:15378"/>
        <dbReference type="ChEBI" id="CHEBI:15686"/>
        <dbReference type="ChEBI" id="CHEBI:16526"/>
        <dbReference type="ChEBI" id="CHEBI:58476"/>
        <dbReference type="EC" id="4.1.1.5"/>
    </reaction>
</comment>
<evidence type="ECO:0000256" key="9">
    <source>
        <dbReference type="PIRNR" id="PIRNR001332"/>
    </source>
</evidence>
<evidence type="ECO:0000256" key="6">
    <source>
        <dbReference type="ARBA" id="ARBA00022793"/>
    </source>
</evidence>